<dbReference type="PROSITE" id="PS51318">
    <property type="entry name" value="TAT"/>
    <property type="match status" value="1"/>
</dbReference>
<comment type="similarity">
    <text evidence="9 13">Belongs to the DyP-type peroxidase family.</text>
</comment>
<dbReference type="Proteomes" id="UP000663937">
    <property type="component" value="Chromosome"/>
</dbReference>
<keyword evidence="18" id="KW-1185">Reference proteome</keyword>
<keyword evidence="7 13" id="KW-0408">Iron</keyword>
<dbReference type="GO" id="GO:0046872">
    <property type="term" value="F:metal ion binding"/>
    <property type="evidence" value="ECO:0007669"/>
    <property type="project" value="UniProtKB-KW"/>
</dbReference>
<comment type="subcellular location">
    <subcellularLocation>
        <location evidence="1">Cell envelope</location>
    </subcellularLocation>
</comment>
<accession>A0A8A4ZGK9</accession>
<dbReference type="InterPro" id="IPR006313">
    <property type="entry name" value="EfeB/EfeN"/>
</dbReference>
<gene>
    <name evidence="17" type="primary">efeB</name>
    <name evidence="17" type="ORF">J4E96_15815</name>
</gene>
<feature type="compositionally biased region" description="Basic and acidic residues" evidence="14">
    <location>
        <begin position="1"/>
        <end position="11"/>
    </location>
</feature>
<name>A0A8A4ZGK9_9MICO</name>
<dbReference type="InterPro" id="IPR006314">
    <property type="entry name" value="Dyp_peroxidase"/>
</dbReference>
<sequence length="453" mass="47318">MPRITRRDRSDAPSSPAATPGISRRAVLGLAGAGAATAGLGVAGGFAAARAGADAAGPAGPARSYAFAGEHQAGIVTPAQDRLHFASWDLTTTSREEVVALLRRWTAAAARMTQGLPAGEFGPDSGPYDAPPDDTGEAANLDASGLTLTFGFGRSLFVGADGADRFGLAGRLPAALADLPHFPGDVLEPGRTGGDLAVQACADDPQVAVHAIRNLSRLAFGTASVRWSQLGYGRTSSTSTAQRTPRNLFGFKDGTANLKLEEPELVDDHVWVAADDDADEGTDSRWMAGGSYLVSRRIRMTIETWDRSSLREQEAIVGRTKGDGAPLSGGTEFTEPDLAATGRGDVPLIATDSHVRLAHPTSNAGARMLRRGYNYTDGSDGLGRLDAGLFFLAYVRDPRTQYTPMQTVLARDDAMSEYLRHTGSGLWAVPPGVASGATMGTADGAYIGQGLFT</sequence>
<dbReference type="PANTHER" id="PTHR30521:SF4">
    <property type="entry name" value="DEFERROCHELATASE"/>
    <property type="match status" value="1"/>
</dbReference>
<evidence type="ECO:0000259" key="16">
    <source>
        <dbReference type="Pfam" id="PF20628"/>
    </source>
</evidence>
<evidence type="ECO:0000256" key="10">
    <source>
        <dbReference type="ARBA" id="ARBA00033771"/>
    </source>
</evidence>
<dbReference type="GO" id="GO:0004325">
    <property type="term" value="F:ferrochelatase activity"/>
    <property type="evidence" value="ECO:0007669"/>
    <property type="project" value="UniProtKB-EC"/>
</dbReference>
<keyword evidence="6 13" id="KW-0560">Oxidoreductase</keyword>
<evidence type="ECO:0000256" key="6">
    <source>
        <dbReference type="ARBA" id="ARBA00023002"/>
    </source>
</evidence>
<evidence type="ECO:0000313" key="18">
    <source>
        <dbReference type="Proteomes" id="UP000663937"/>
    </source>
</evidence>
<evidence type="ECO:0000256" key="12">
    <source>
        <dbReference type="ARBA" id="ARBA00048856"/>
    </source>
</evidence>
<keyword evidence="8" id="KW-0456">Lyase</keyword>
<evidence type="ECO:0000256" key="2">
    <source>
        <dbReference type="ARBA" id="ARBA00022559"/>
    </source>
</evidence>
<dbReference type="EC" id="1.11.1.-" evidence="13"/>
<comment type="function">
    <text evidence="13">Involved in the recovery of exogenous heme iron. Extracts iron from heme while preserving the protoporphyrin ring intact.</text>
</comment>
<comment type="cofactor">
    <cofactor evidence="13">
        <name>heme b</name>
        <dbReference type="ChEBI" id="CHEBI:60344"/>
    </cofactor>
    <text evidence="13">Binds 1 heme b (iron(II)-protoporphyrin IX) group non-covalently per subunit.</text>
</comment>
<comment type="catalytic activity">
    <reaction evidence="12">
        <text>heme b + 2 H(+) = protoporphyrin IX + Fe(2+)</text>
        <dbReference type="Rhea" id="RHEA:22584"/>
        <dbReference type="ChEBI" id="CHEBI:15378"/>
        <dbReference type="ChEBI" id="CHEBI:29033"/>
        <dbReference type="ChEBI" id="CHEBI:57306"/>
        <dbReference type="ChEBI" id="CHEBI:60344"/>
        <dbReference type="EC" id="4.98.1.1"/>
    </reaction>
    <physiologicalReaction direction="left-to-right" evidence="12">
        <dbReference type="Rhea" id="RHEA:22585"/>
    </physiologicalReaction>
</comment>
<dbReference type="GO" id="GO:0030313">
    <property type="term" value="C:cell envelope"/>
    <property type="evidence" value="ECO:0007669"/>
    <property type="project" value="UniProtKB-SubCell"/>
</dbReference>
<evidence type="ECO:0000256" key="3">
    <source>
        <dbReference type="ARBA" id="ARBA00022617"/>
    </source>
</evidence>
<dbReference type="InterPro" id="IPR011008">
    <property type="entry name" value="Dimeric_a/b-barrel"/>
</dbReference>
<organism evidence="17 18">
    <name type="scientific">Pengzhenrongella sicca</name>
    <dbReference type="NCBI Taxonomy" id="2819238"/>
    <lineage>
        <taxon>Bacteria</taxon>
        <taxon>Bacillati</taxon>
        <taxon>Actinomycetota</taxon>
        <taxon>Actinomycetes</taxon>
        <taxon>Micrococcales</taxon>
        <taxon>Pengzhenrongella</taxon>
    </lineage>
</organism>
<feature type="domain" description="Dyp-type peroxidase N-terminal" evidence="15">
    <location>
        <begin position="72"/>
        <end position="232"/>
    </location>
</feature>
<feature type="region of interest" description="Disordered" evidence="14">
    <location>
        <begin position="320"/>
        <end position="340"/>
    </location>
</feature>
<dbReference type="PROSITE" id="PS51404">
    <property type="entry name" value="DYP_PEROXIDASE"/>
    <property type="match status" value="1"/>
</dbReference>
<dbReference type="RefSeq" id="WP_227423034.1">
    <property type="nucleotide sequence ID" value="NZ_CP071868.1"/>
</dbReference>
<proteinExistence type="inferred from homology"/>
<keyword evidence="5" id="KW-0732">Signal</keyword>
<evidence type="ECO:0000256" key="14">
    <source>
        <dbReference type="SAM" id="MobiDB-lite"/>
    </source>
</evidence>
<dbReference type="GO" id="GO:0020037">
    <property type="term" value="F:heme binding"/>
    <property type="evidence" value="ECO:0007669"/>
    <property type="project" value="InterPro"/>
</dbReference>
<dbReference type="InterPro" id="IPR006311">
    <property type="entry name" value="TAT_signal"/>
</dbReference>
<reference evidence="17" key="1">
    <citation type="submission" date="2021-03" db="EMBL/GenBank/DDBJ databases">
        <title>Pengzhenrongella sicca gen. nov., sp. nov., a new member of suborder Micrococcineae isolated from High-Arctic tundra soil.</title>
        <authorList>
            <person name="Peng F."/>
        </authorList>
    </citation>
    <scope>NUCLEOTIDE SEQUENCE</scope>
    <source>
        <strain evidence="17">LRZ-2</strain>
    </source>
</reference>
<protein>
    <recommendedName>
        <fullName evidence="10 13">Deferrochelatase</fullName>
        <ecNumber evidence="13">1.11.1.-</ecNumber>
    </recommendedName>
    <alternativeName>
        <fullName evidence="11 13">Peroxidase EfeB</fullName>
    </alternativeName>
</protein>
<dbReference type="KEGG" id="psic:J4E96_15815"/>
<evidence type="ECO:0000313" key="17">
    <source>
        <dbReference type="EMBL" id="QTE28788.1"/>
    </source>
</evidence>
<keyword evidence="3 13" id="KW-0349">Heme</keyword>
<feature type="region of interest" description="Disordered" evidence="14">
    <location>
        <begin position="116"/>
        <end position="139"/>
    </location>
</feature>
<evidence type="ECO:0000256" key="11">
    <source>
        <dbReference type="ARBA" id="ARBA00033775"/>
    </source>
</evidence>
<dbReference type="EMBL" id="CP071868">
    <property type="protein sequence ID" value="QTE28788.1"/>
    <property type="molecule type" value="Genomic_DNA"/>
</dbReference>
<evidence type="ECO:0000256" key="5">
    <source>
        <dbReference type="ARBA" id="ARBA00022729"/>
    </source>
</evidence>
<keyword evidence="4 13" id="KW-0479">Metal-binding</keyword>
<dbReference type="AlphaFoldDB" id="A0A8A4ZGK9"/>
<evidence type="ECO:0000256" key="4">
    <source>
        <dbReference type="ARBA" id="ARBA00022723"/>
    </source>
</evidence>
<keyword evidence="2 13" id="KW-0575">Peroxidase</keyword>
<evidence type="ECO:0000256" key="13">
    <source>
        <dbReference type="RuleBase" id="RU365017"/>
    </source>
</evidence>
<dbReference type="NCBIfam" id="TIGR01412">
    <property type="entry name" value="tat_substr_1"/>
    <property type="match status" value="1"/>
</dbReference>
<dbReference type="InterPro" id="IPR048327">
    <property type="entry name" value="Dyp_perox_N"/>
</dbReference>
<dbReference type="GO" id="GO:0005829">
    <property type="term" value="C:cytosol"/>
    <property type="evidence" value="ECO:0007669"/>
    <property type="project" value="TreeGrafter"/>
</dbReference>
<evidence type="ECO:0000256" key="7">
    <source>
        <dbReference type="ARBA" id="ARBA00023004"/>
    </source>
</evidence>
<evidence type="ECO:0000259" key="15">
    <source>
        <dbReference type="Pfam" id="PF04261"/>
    </source>
</evidence>
<feature type="domain" description="Dyp-type peroxidase C-terminal" evidence="16">
    <location>
        <begin position="244"/>
        <end position="433"/>
    </location>
</feature>
<feature type="region of interest" description="Disordered" evidence="14">
    <location>
        <begin position="1"/>
        <end position="20"/>
    </location>
</feature>
<dbReference type="GO" id="GO:0004601">
    <property type="term" value="F:peroxidase activity"/>
    <property type="evidence" value="ECO:0007669"/>
    <property type="project" value="UniProtKB-KW"/>
</dbReference>
<dbReference type="GO" id="GO:0033212">
    <property type="term" value="P:iron import into cell"/>
    <property type="evidence" value="ECO:0007669"/>
    <property type="project" value="InterPro"/>
</dbReference>
<dbReference type="SUPFAM" id="SSF54909">
    <property type="entry name" value="Dimeric alpha+beta barrel"/>
    <property type="match status" value="1"/>
</dbReference>
<dbReference type="Pfam" id="PF20628">
    <property type="entry name" value="Dyp_perox_C"/>
    <property type="match status" value="1"/>
</dbReference>
<dbReference type="NCBIfam" id="TIGR01413">
    <property type="entry name" value="Dyp_perox_fam"/>
    <property type="match status" value="1"/>
</dbReference>
<evidence type="ECO:0000256" key="1">
    <source>
        <dbReference type="ARBA" id="ARBA00004196"/>
    </source>
</evidence>
<evidence type="ECO:0000256" key="8">
    <source>
        <dbReference type="ARBA" id="ARBA00023239"/>
    </source>
</evidence>
<dbReference type="Pfam" id="PF04261">
    <property type="entry name" value="Dyp_perox_N"/>
    <property type="match status" value="1"/>
</dbReference>
<dbReference type="InterPro" id="IPR048328">
    <property type="entry name" value="Dyp_perox_C"/>
</dbReference>
<dbReference type="PANTHER" id="PTHR30521">
    <property type="entry name" value="DEFERROCHELATASE/PEROXIDASE"/>
    <property type="match status" value="1"/>
</dbReference>
<evidence type="ECO:0000256" key="9">
    <source>
        <dbReference type="ARBA" id="ARBA00025737"/>
    </source>
</evidence>